<dbReference type="OrthoDB" id="9836450at2"/>
<proteinExistence type="predicted"/>
<dbReference type="Proteomes" id="UP000317940">
    <property type="component" value="Unassembled WGS sequence"/>
</dbReference>
<evidence type="ECO:0000313" key="1">
    <source>
        <dbReference type="EMBL" id="TWF71700.1"/>
    </source>
</evidence>
<organism evidence="1 2">
    <name type="scientific">Kitasatospora viridis</name>
    <dbReference type="NCBI Taxonomy" id="281105"/>
    <lineage>
        <taxon>Bacteria</taxon>
        <taxon>Bacillati</taxon>
        <taxon>Actinomycetota</taxon>
        <taxon>Actinomycetes</taxon>
        <taxon>Kitasatosporales</taxon>
        <taxon>Streptomycetaceae</taxon>
        <taxon>Kitasatospora</taxon>
    </lineage>
</organism>
<gene>
    <name evidence="1" type="ORF">FHX73_1871</name>
</gene>
<dbReference type="AlphaFoldDB" id="A0A561SA01"/>
<keyword evidence="2" id="KW-1185">Reference proteome</keyword>
<dbReference type="RefSeq" id="WP_145911499.1">
    <property type="nucleotide sequence ID" value="NZ_BAAAMZ010000022.1"/>
</dbReference>
<comment type="caution">
    <text evidence="1">The sequence shown here is derived from an EMBL/GenBank/DDBJ whole genome shotgun (WGS) entry which is preliminary data.</text>
</comment>
<accession>A0A561SA01</accession>
<protein>
    <submittedName>
        <fullName evidence="1">Uncharacterized protein</fullName>
    </submittedName>
</protein>
<reference evidence="1 2" key="1">
    <citation type="submission" date="2019-06" db="EMBL/GenBank/DDBJ databases">
        <title>Sequencing the genomes of 1000 actinobacteria strains.</title>
        <authorList>
            <person name="Klenk H.-P."/>
        </authorList>
    </citation>
    <scope>NUCLEOTIDE SEQUENCE [LARGE SCALE GENOMIC DNA]</scope>
    <source>
        <strain evidence="1 2">DSM 44826</strain>
    </source>
</reference>
<dbReference type="EMBL" id="VIWT01000008">
    <property type="protein sequence ID" value="TWF71700.1"/>
    <property type="molecule type" value="Genomic_DNA"/>
</dbReference>
<evidence type="ECO:0000313" key="2">
    <source>
        <dbReference type="Proteomes" id="UP000317940"/>
    </source>
</evidence>
<sequence>MMKRHPSEIAVSDQEQAAVRDIQEHVEVLGELAGGEAIESTIRPEERPDWFRNVLATHSNPRKKRYYCPHFPSNGELTVPLVAWAEMPDTVACVPCDVKRLSITARKCYSCKKSLRETGGRSRTIFLGPLAVSAAFCPSCPVY</sequence>
<name>A0A561SA01_9ACTN</name>